<dbReference type="InterPro" id="IPR029058">
    <property type="entry name" value="AB_hydrolase_fold"/>
</dbReference>
<dbReference type="OrthoDB" id="94039at2759"/>
<organism evidence="2 3">
    <name type="scientific">Smittium megazygosporum</name>
    <dbReference type="NCBI Taxonomy" id="133381"/>
    <lineage>
        <taxon>Eukaryota</taxon>
        <taxon>Fungi</taxon>
        <taxon>Fungi incertae sedis</taxon>
        <taxon>Zoopagomycota</taxon>
        <taxon>Kickxellomycotina</taxon>
        <taxon>Harpellomycetes</taxon>
        <taxon>Harpellales</taxon>
        <taxon>Legeriomycetaceae</taxon>
        <taxon>Smittium</taxon>
    </lineage>
</organism>
<keyword evidence="3" id="KW-1185">Reference proteome</keyword>
<proteinExistence type="predicted"/>
<dbReference type="Pfam" id="PF12697">
    <property type="entry name" value="Abhydrolase_6"/>
    <property type="match status" value="1"/>
</dbReference>
<dbReference type="EMBL" id="MBFS01000117">
    <property type="protein sequence ID" value="PVV04479.1"/>
    <property type="molecule type" value="Genomic_DNA"/>
</dbReference>
<protein>
    <recommendedName>
        <fullName evidence="1">AB hydrolase-1 domain-containing protein</fullName>
    </recommendedName>
</protein>
<evidence type="ECO:0000313" key="3">
    <source>
        <dbReference type="Proteomes" id="UP000245609"/>
    </source>
</evidence>
<dbReference type="InterPro" id="IPR000073">
    <property type="entry name" value="AB_hydrolase_1"/>
</dbReference>
<gene>
    <name evidence="2" type="ORF">BB560_001025</name>
</gene>
<dbReference type="Gene3D" id="3.40.50.1820">
    <property type="entry name" value="alpha/beta hydrolase"/>
    <property type="match status" value="1"/>
</dbReference>
<reference evidence="2 3" key="1">
    <citation type="journal article" date="2018" name="MBio">
        <title>Comparative Genomics Reveals the Core Gene Toolbox for the Fungus-Insect Symbiosis.</title>
        <authorList>
            <person name="Wang Y."/>
            <person name="Stata M."/>
            <person name="Wang W."/>
            <person name="Stajich J.E."/>
            <person name="White M.M."/>
            <person name="Moncalvo J.M."/>
        </authorList>
    </citation>
    <scope>NUCLEOTIDE SEQUENCE [LARGE SCALE GENOMIC DNA]</scope>
    <source>
        <strain evidence="2 3">SC-DP-2</strain>
    </source>
</reference>
<dbReference type="SUPFAM" id="SSF53474">
    <property type="entry name" value="alpha/beta-Hydrolases"/>
    <property type="match status" value="1"/>
</dbReference>
<dbReference type="AlphaFoldDB" id="A0A2T9ZIS2"/>
<sequence>MRIVNHIFKGARNGIRLAANFIYPETAPVSSSANTKAYTLLFVHANGFHKELWYPVISRLFNQMKQSSGPDGNSFVIEKAVAFDVCHSGESAILNKDKLQFAEIRYSWCDNARDVLSVAEQLNVPASKLVGIGHSYGASSLMVAEIMRPSTFHSIFAVDPVLMFNPNTDNAPIVIQTLRRKNKWSTKEDFLKYIRSKPLYASWTDECQALFVEHGITPDPSDPSSFILSCAPKFEAATFRGPTSALRTLHGSTHMLTCPLHLVVGETSDVLNPALANSFISKTPLGSFSVVPNSSHLITMEYPEIIASKFYNFLESNP</sequence>
<comment type="caution">
    <text evidence="2">The sequence shown here is derived from an EMBL/GenBank/DDBJ whole genome shotgun (WGS) entry which is preliminary data.</text>
</comment>
<name>A0A2T9ZIS2_9FUNG</name>
<accession>A0A2T9ZIS2</accession>
<evidence type="ECO:0000313" key="2">
    <source>
        <dbReference type="EMBL" id="PVV04479.1"/>
    </source>
</evidence>
<dbReference type="Proteomes" id="UP000245609">
    <property type="component" value="Unassembled WGS sequence"/>
</dbReference>
<dbReference type="PANTHER" id="PTHR43798">
    <property type="entry name" value="MONOACYLGLYCEROL LIPASE"/>
    <property type="match status" value="1"/>
</dbReference>
<feature type="domain" description="AB hydrolase-1" evidence="1">
    <location>
        <begin position="40"/>
        <end position="307"/>
    </location>
</feature>
<dbReference type="InterPro" id="IPR050266">
    <property type="entry name" value="AB_hydrolase_sf"/>
</dbReference>
<evidence type="ECO:0000259" key="1">
    <source>
        <dbReference type="Pfam" id="PF12697"/>
    </source>
</evidence>
<dbReference type="STRING" id="133381.A0A2T9ZIS2"/>